<dbReference type="RefSeq" id="WP_255037817.1">
    <property type="nucleotide sequence ID" value="NZ_RJUF01000056.1"/>
</dbReference>
<dbReference type="GO" id="GO:0006508">
    <property type="term" value="P:proteolysis"/>
    <property type="evidence" value="ECO:0007669"/>
    <property type="project" value="UniProtKB-KW"/>
</dbReference>
<dbReference type="SUPFAM" id="SSF143081">
    <property type="entry name" value="BB1717-like"/>
    <property type="match status" value="1"/>
</dbReference>
<evidence type="ECO:0000313" key="9">
    <source>
        <dbReference type="EMBL" id="MCP9764058.1"/>
    </source>
</evidence>
<dbReference type="PANTHER" id="PTHR13604">
    <property type="entry name" value="DC12-RELATED"/>
    <property type="match status" value="1"/>
</dbReference>
<evidence type="ECO:0000256" key="6">
    <source>
        <dbReference type="ARBA" id="ARBA00023125"/>
    </source>
</evidence>
<dbReference type="InterPro" id="IPR036590">
    <property type="entry name" value="SRAP-like"/>
</dbReference>
<keyword evidence="4 8" id="KW-0378">Hydrolase</keyword>
<evidence type="ECO:0000256" key="1">
    <source>
        <dbReference type="ARBA" id="ARBA00008136"/>
    </source>
</evidence>
<dbReference type="AlphaFoldDB" id="A0AAE3H3F7"/>
<evidence type="ECO:0000256" key="3">
    <source>
        <dbReference type="ARBA" id="ARBA00022763"/>
    </source>
</evidence>
<dbReference type="GO" id="GO:0003697">
    <property type="term" value="F:single-stranded DNA binding"/>
    <property type="evidence" value="ECO:0007669"/>
    <property type="project" value="InterPro"/>
</dbReference>
<keyword evidence="10" id="KW-1185">Reference proteome</keyword>
<proteinExistence type="inferred from homology"/>
<dbReference type="PANTHER" id="PTHR13604:SF0">
    <property type="entry name" value="ABASIC SITE PROCESSING PROTEIN HMCES"/>
    <property type="match status" value="1"/>
</dbReference>
<comment type="caution">
    <text evidence="9">The sequence shown here is derived from an EMBL/GenBank/DDBJ whole genome shotgun (WGS) entry which is preliminary data.</text>
</comment>
<organism evidence="9 10">
    <name type="scientific">Lacihabitans soyangensis</name>
    <dbReference type="NCBI Taxonomy" id="869394"/>
    <lineage>
        <taxon>Bacteria</taxon>
        <taxon>Pseudomonadati</taxon>
        <taxon>Bacteroidota</taxon>
        <taxon>Cytophagia</taxon>
        <taxon>Cytophagales</taxon>
        <taxon>Leadbetterellaceae</taxon>
        <taxon>Lacihabitans</taxon>
    </lineage>
</organism>
<keyword evidence="2 8" id="KW-0645">Protease</keyword>
<evidence type="ECO:0000313" key="10">
    <source>
        <dbReference type="Proteomes" id="UP001204144"/>
    </source>
</evidence>
<evidence type="ECO:0000256" key="5">
    <source>
        <dbReference type="ARBA" id="ARBA00023124"/>
    </source>
</evidence>
<dbReference type="InterPro" id="IPR003738">
    <property type="entry name" value="SRAP"/>
</dbReference>
<keyword evidence="5" id="KW-0190">Covalent protein-DNA linkage</keyword>
<dbReference type="Gene3D" id="3.90.1680.10">
    <property type="entry name" value="SOS response associated peptidase-like"/>
    <property type="match status" value="1"/>
</dbReference>
<keyword evidence="7" id="KW-0456">Lyase</keyword>
<gene>
    <name evidence="9" type="ORF">EGI31_13965</name>
</gene>
<evidence type="ECO:0000256" key="8">
    <source>
        <dbReference type="RuleBase" id="RU364100"/>
    </source>
</evidence>
<dbReference type="GO" id="GO:0016829">
    <property type="term" value="F:lyase activity"/>
    <property type="evidence" value="ECO:0007669"/>
    <property type="project" value="UniProtKB-KW"/>
</dbReference>
<dbReference type="EMBL" id="RJUF01000056">
    <property type="protein sequence ID" value="MCP9764058.1"/>
    <property type="molecule type" value="Genomic_DNA"/>
</dbReference>
<sequence length="227" mass="26527">MCYHVAAATDIKDLAQTLGKELKIKRRLDHQPRYDVNGFDNPLLPVVAAGDPDYLRYFRWRLIPNHIQDPKAYKANTLNARSEEIFEKSSYRAYWQNRCWVVVDGFFEPHVTDVKKPSESYYIRNFENEPLILGGIYSVYEGKGTFAILTTAANEQMAEVHNEGQRMPVILDERNREEWLRPDLTPDRMMELCKPYDWPLLAYKTIEGVYNNRINTNVPEVILPVEV</sequence>
<dbReference type="GO" id="GO:0008233">
    <property type="term" value="F:peptidase activity"/>
    <property type="evidence" value="ECO:0007669"/>
    <property type="project" value="UniProtKB-KW"/>
</dbReference>
<protein>
    <recommendedName>
        <fullName evidence="8">Abasic site processing protein</fullName>
        <ecNumber evidence="8">3.4.-.-</ecNumber>
    </recommendedName>
</protein>
<dbReference type="Proteomes" id="UP001204144">
    <property type="component" value="Unassembled WGS sequence"/>
</dbReference>
<dbReference type="GO" id="GO:0106300">
    <property type="term" value="P:protein-DNA covalent cross-linking repair"/>
    <property type="evidence" value="ECO:0007669"/>
    <property type="project" value="InterPro"/>
</dbReference>
<evidence type="ECO:0000256" key="7">
    <source>
        <dbReference type="ARBA" id="ARBA00023239"/>
    </source>
</evidence>
<keyword evidence="6" id="KW-0238">DNA-binding</keyword>
<accession>A0AAE3H3F7</accession>
<keyword evidence="3" id="KW-0227">DNA damage</keyword>
<evidence type="ECO:0000256" key="4">
    <source>
        <dbReference type="ARBA" id="ARBA00022801"/>
    </source>
</evidence>
<dbReference type="EC" id="3.4.-.-" evidence="8"/>
<evidence type="ECO:0000256" key="2">
    <source>
        <dbReference type="ARBA" id="ARBA00022670"/>
    </source>
</evidence>
<comment type="similarity">
    <text evidence="1 8">Belongs to the SOS response-associated peptidase family.</text>
</comment>
<reference evidence="9 10" key="1">
    <citation type="submission" date="2018-11" db="EMBL/GenBank/DDBJ databases">
        <title>Novel bacteria species description.</title>
        <authorList>
            <person name="Han J.-H."/>
        </authorList>
    </citation>
    <scope>NUCLEOTIDE SEQUENCE [LARGE SCALE GENOMIC DNA]</scope>
    <source>
        <strain evidence="9 10">KCTC23259</strain>
    </source>
</reference>
<dbReference type="Pfam" id="PF02586">
    <property type="entry name" value="SRAP"/>
    <property type="match status" value="1"/>
</dbReference>
<name>A0AAE3H3F7_9BACT</name>